<evidence type="ECO:0000256" key="1">
    <source>
        <dbReference type="SAM" id="Phobius"/>
    </source>
</evidence>
<sequence length="227" mass="24364">MSANEAIRRFADARRSILQPGNQQAGARTIVSPAPQCNHIPHKSIPLLRPLHSRSPGPTSTIFTHTPIRSLPTTANMALGVSAPEDLIGESLKVAGQAFNETLYFLLAALVVGFGACFVGYLLVKTIDRDAAPFIAWSPEWFQPLPLIASGFVGLSLLVQLTNTCIQFWSAHGEIKLANVALTNMVASLGMEGAFLVVFGGLNVLAMVMNGATADETIRARRSVRKE</sequence>
<dbReference type="HOGENOM" id="CLU_1219508_0_0_1"/>
<feature type="transmembrane region" description="Helical" evidence="1">
    <location>
        <begin position="145"/>
        <end position="169"/>
    </location>
</feature>
<proteinExistence type="predicted"/>
<reference evidence="2 3" key="1">
    <citation type="journal article" date="2012" name="PLoS Pathog.">
        <title>Diverse lifestyles and strategies of plant pathogenesis encoded in the genomes of eighteen Dothideomycetes fungi.</title>
        <authorList>
            <person name="Ohm R.A."/>
            <person name="Feau N."/>
            <person name="Henrissat B."/>
            <person name="Schoch C.L."/>
            <person name="Horwitz B.A."/>
            <person name="Barry K.W."/>
            <person name="Condon B.J."/>
            <person name="Copeland A.C."/>
            <person name="Dhillon B."/>
            <person name="Glaser F."/>
            <person name="Hesse C.N."/>
            <person name="Kosti I."/>
            <person name="LaButti K."/>
            <person name="Lindquist E.A."/>
            <person name="Lucas S."/>
            <person name="Salamov A.A."/>
            <person name="Bradshaw R.E."/>
            <person name="Ciuffetti L."/>
            <person name="Hamelin R.C."/>
            <person name="Kema G.H.J."/>
            <person name="Lawrence C."/>
            <person name="Scott J.A."/>
            <person name="Spatafora J.W."/>
            <person name="Turgeon B.G."/>
            <person name="de Wit P.J.G.M."/>
            <person name="Zhong S."/>
            <person name="Goodwin S.B."/>
            <person name="Grigoriev I.V."/>
        </authorList>
    </citation>
    <scope>NUCLEOTIDE SEQUENCE [LARGE SCALE GENOMIC DNA]</scope>
    <source>
        <strain evidence="2 3">UAMH 10762</strain>
    </source>
</reference>
<feature type="transmembrane region" description="Helical" evidence="1">
    <location>
        <begin position="189"/>
        <end position="212"/>
    </location>
</feature>
<dbReference type="AlphaFoldDB" id="M2NDB9"/>
<keyword evidence="1" id="KW-1133">Transmembrane helix</keyword>
<dbReference type="KEGG" id="bcom:BAUCODRAFT_432663"/>
<dbReference type="EMBL" id="KB445554">
    <property type="protein sequence ID" value="EMC96915.1"/>
    <property type="molecule type" value="Genomic_DNA"/>
</dbReference>
<organism evidence="2 3">
    <name type="scientific">Baudoinia panamericana (strain UAMH 10762)</name>
    <name type="common">Angels' share fungus</name>
    <name type="synonym">Baudoinia compniacensis (strain UAMH 10762)</name>
    <dbReference type="NCBI Taxonomy" id="717646"/>
    <lineage>
        <taxon>Eukaryota</taxon>
        <taxon>Fungi</taxon>
        <taxon>Dikarya</taxon>
        <taxon>Ascomycota</taxon>
        <taxon>Pezizomycotina</taxon>
        <taxon>Dothideomycetes</taxon>
        <taxon>Dothideomycetidae</taxon>
        <taxon>Mycosphaerellales</taxon>
        <taxon>Teratosphaeriaceae</taxon>
        <taxon>Baudoinia</taxon>
    </lineage>
</organism>
<name>M2NDB9_BAUPA</name>
<dbReference type="GeneID" id="19114268"/>
<accession>M2NDB9</accession>
<gene>
    <name evidence="2" type="ORF">BAUCODRAFT_432663</name>
</gene>
<dbReference type="Proteomes" id="UP000011761">
    <property type="component" value="Unassembled WGS sequence"/>
</dbReference>
<keyword evidence="1" id="KW-0472">Membrane</keyword>
<dbReference type="RefSeq" id="XP_007675550.1">
    <property type="nucleotide sequence ID" value="XM_007677360.1"/>
</dbReference>
<evidence type="ECO:0000313" key="2">
    <source>
        <dbReference type="EMBL" id="EMC96915.1"/>
    </source>
</evidence>
<keyword evidence="1" id="KW-0812">Transmembrane</keyword>
<keyword evidence="3" id="KW-1185">Reference proteome</keyword>
<evidence type="ECO:0000313" key="3">
    <source>
        <dbReference type="Proteomes" id="UP000011761"/>
    </source>
</evidence>
<feature type="transmembrane region" description="Helical" evidence="1">
    <location>
        <begin position="103"/>
        <end position="124"/>
    </location>
</feature>
<protein>
    <submittedName>
        <fullName evidence="2">Uncharacterized protein</fullName>
    </submittedName>
</protein>